<keyword evidence="9" id="KW-0807">Transducer</keyword>
<evidence type="ECO:0000256" key="7">
    <source>
        <dbReference type="ARBA" id="ARBA00023136"/>
    </source>
</evidence>
<keyword evidence="6 10" id="KW-1133">Transmembrane helix</keyword>
<name>A0ABR1BBW1_POLSC</name>
<dbReference type="PANTHER" id="PTHR21137:SF35">
    <property type="entry name" value="ODORANT RECEPTOR 19A-RELATED"/>
    <property type="match status" value="1"/>
</dbReference>
<comment type="subcellular location">
    <subcellularLocation>
        <location evidence="1">Cell membrane</location>
        <topology evidence="1">Multi-pass membrane protein</topology>
    </subcellularLocation>
</comment>
<evidence type="ECO:0000256" key="2">
    <source>
        <dbReference type="ARBA" id="ARBA00022475"/>
    </source>
</evidence>
<evidence type="ECO:0000256" key="1">
    <source>
        <dbReference type="ARBA" id="ARBA00004651"/>
    </source>
</evidence>
<accession>A0ABR1BBW1</accession>
<proteinExistence type="predicted"/>
<keyword evidence="3" id="KW-0716">Sensory transduction</keyword>
<dbReference type="Proteomes" id="UP001359485">
    <property type="component" value="Unassembled WGS sequence"/>
</dbReference>
<gene>
    <name evidence="11" type="ORF">RUM44_012629</name>
</gene>
<evidence type="ECO:0000256" key="5">
    <source>
        <dbReference type="ARBA" id="ARBA00022725"/>
    </source>
</evidence>
<keyword evidence="7 10" id="KW-0472">Membrane</keyword>
<evidence type="ECO:0000256" key="6">
    <source>
        <dbReference type="ARBA" id="ARBA00022989"/>
    </source>
</evidence>
<keyword evidence="5" id="KW-0552">Olfaction</keyword>
<dbReference type="EMBL" id="JAWJWF010000001">
    <property type="protein sequence ID" value="KAK6640931.1"/>
    <property type="molecule type" value="Genomic_DNA"/>
</dbReference>
<dbReference type="InterPro" id="IPR004117">
    <property type="entry name" value="7tm6_olfct_rcpt"/>
</dbReference>
<comment type="caution">
    <text evidence="11">The sequence shown here is derived from an EMBL/GenBank/DDBJ whole genome shotgun (WGS) entry which is preliminary data.</text>
</comment>
<feature type="transmembrane region" description="Helical" evidence="10">
    <location>
        <begin position="33"/>
        <end position="50"/>
    </location>
</feature>
<keyword evidence="8" id="KW-0675">Receptor</keyword>
<keyword evidence="12" id="KW-1185">Reference proteome</keyword>
<reference evidence="11 12" key="1">
    <citation type="submission" date="2023-09" db="EMBL/GenBank/DDBJ databases">
        <title>Genomes of two closely related lineages of the louse Polyplax serrata with different host specificities.</title>
        <authorList>
            <person name="Martinu J."/>
            <person name="Tarabai H."/>
            <person name="Stefka J."/>
            <person name="Hypsa V."/>
        </authorList>
    </citation>
    <scope>NUCLEOTIDE SEQUENCE [LARGE SCALE GENOMIC DNA]</scope>
    <source>
        <strain evidence="11">98ZLc_SE</strain>
    </source>
</reference>
<evidence type="ECO:0000256" key="4">
    <source>
        <dbReference type="ARBA" id="ARBA00022692"/>
    </source>
</evidence>
<evidence type="ECO:0000256" key="9">
    <source>
        <dbReference type="ARBA" id="ARBA00023224"/>
    </source>
</evidence>
<evidence type="ECO:0000256" key="8">
    <source>
        <dbReference type="ARBA" id="ARBA00023170"/>
    </source>
</evidence>
<dbReference type="PANTHER" id="PTHR21137">
    <property type="entry name" value="ODORANT RECEPTOR"/>
    <property type="match status" value="1"/>
</dbReference>
<protein>
    <submittedName>
        <fullName evidence="11">Uncharacterized protein</fullName>
    </submittedName>
</protein>
<evidence type="ECO:0000313" key="12">
    <source>
        <dbReference type="Proteomes" id="UP001359485"/>
    </source>
</evidence>
<evidence type="ECO:0000313" key="11">
    <source>
        <dbReference type="EMBL" id="KAK6640931.1"/>
    </source>
</evidence>
<sequence length="127" mass="14596">MLIQIFVGGFLIVLNCIQTLTLSLEFHVKTIAQGAYVTVITLDILVLCLLGNRISDKCREVGNAMYNMPWYTMDTDLRKDLLLILLRSQKPPRISSGKLLDLNMETYSETMKNLYRWMAVFRQVGFS</sequence>
<keyword evidence="4 10" id="KW-0812">Transmembrane</keyword>
<organism evidence="11 12">
    <name type="scientific">Polyplax serrata</name>
    <name type="common">Common mouse louse</name>
    <dbReference type="NCBI Taxonomy" id="468196"/>
    <lineage>
        <taxon>Eukaryota</taxon>
        <taxon>Metazoa</taxon>
        <taxon>Ecdysozoa</taxon>
        <taxon>Arthropoda</taxon>
        <taxon>Hexapoda</taxon>
        <taxon>Insecta</taxon>
        <taxon>Pterygota</taxon>
        <taxon>Neoptera</taxon>
        <taxon>Paraneoptera</taxon>
        <taxon>Psocodea</taxon>
        <taxon>Troctomorpha</taxon>
        <taxon>Phthiraptera</taxon>
        <taxon>Anoplura</taxon>
        <taxon>Polyplacidae</taxon>
        <taxon>Polyplax</taxon>
    </lineage>
</organism>
<dbReference type="Pfam" id="PF02949">
    <property type="entry name" value="7tm_6"/>
    <property type="match status" value="1"/>
</dbReference>
<evidence type="ECO:0000256" key="3">
    <source>
        <dbReference type="ARBA" id="ARBA00022606"/>
    </source>
</evidence>
<keyword evidence="2" id="KW-1003">Cell membrane</keyword>
<evidence type="ECO:0000256" key="10">
    <source>
        <dbReference type="SAM" id="Phobius"/>
    </source>
</evidence>